<evidence type="ECO:0000313" key="1">
    <source>
        <dbReference type="EMBL" id="KAK3943748.1"/>
    </source>
</evidence>
<evidence type="ECO:0000313" key="2">
    <source>
        <dbReference type="Proteomes" id="UP001303473"/>
    </source>
</evidence>
<dbReference type="Proteomes" id="UP001303473">
    <property type="component" value="Unassembled WGS sequence"/>
</dbReference>
<name>A0AAN6NGJ9_9PEZI</name>
<keyword evidence="2" id="KW-1185">Reference proteome</keyword>
<dbReference type="EMBL" id="MU853764">
    <property type="protein sequence ID" value="KAK3943748.1"/>
    <property type="molecule type" value="Genomic_DNA"/>
</dbReference>
<protein>
    <submittedName>
        <fullName evidence="1">Uncharacterized protein</fullName>
    </submittedName>
</protein>
<gene>
    <name evidence="1" type="ORF">QBC46DRAFT_253641</name>
</gene>
<accession>A0AAN6NGJ9</accession>
<organism evidence="1 2">
    <name type="scientific">Diplogelasinospora grovesii</name>
    <dbReference type="NCBI Taxonomy" id="303347"/>
    <lineage>
        <taxon>Eukaryota</taxon>
        <taxon>Fungi</taxon>
        <taxon>Dikarya</taxon>
        <taxon>Ascomycota</taxon>
        <taxon>Pezizomycotina</taxon>
        <taxon>Sordariomycetes</taxon>
        <taxon>Sordariomycetidae</taxon>
        <taxon>Sordariales</taxon>
        <taxon>Diplogelasinosporaceae</taxon>
        <taxon>Diplogelasinospora</taxon>
    </lineage>
</organism>
<comment type="caution">
    <text evidence="1">The sequence shown here is derived from an EMBL/GenBank/DDBJ whole genome shotgun (WGS) entry which is preliminary data.</text>
</comment>
<proteinExistence type="predicted"/>
<sequence>MSCCSGGCSGGCSPLGLGLLRMVKSLVSRWWKPHSHSHTRQLDQTEERRRRRMVLEKKKYVHVPQHAASSFMSTTTARGVRTANEIL</sequence>
<reference evidence="2" key="1">
    <citation type="journal article" date="2023" name="Mol. Phylogenet. Evol.">
        <title>Genome-scale phylogeny and comparative genomics of the fungal order Sordariales.</title>
        <authorList>
            <person name="Hensen N."/>
            <person name="Bonometti L."/>
            <person name="Westerberg I."/>
            <person name="Brannstrom I.O."/>
            <person name="Guillou S."/>
            <person name="Cros-Aarteil S."/>
            <person name="Calhoun S."/>
            <person name="Haridas S."/>
            <person name="Kuo A."/>
            <person name="Mondo S."/>
            <person name="Pangilinan J."/>
            <person name="Riley R."/>
            <person name="LaButti K."/>
            <person name="Andreopoulos B."/>
            <person name="Lipzen A."/>
            <person name="Chen C."/>
            <person name="Yan M."/>
            <person name="Daum C."/>
            <person name="Ng V."/>
            <person name="Clum A."/>
            <person name="Steindorff A."/>
            <person name="Ohm R.A."/>
            <person name="Martin F."/>
            <person name="Silar P."/>
            <person name="Natvig D.O."/>
            <person name="Lalanne C."/>
            <person name="Gautier V."/>
            <person name="Ament-Velasquez S.L."/>
            <person name="Kruys A."/>
            <person name="Hutchinson M.I."/>
            <person name="Powell A.J."/>
            <person name="Barry K."/>
            <person name="Miller A.N."/>
            <person name="Grigoriev I.V."/>
            <person name="Debuchy R."/>
            <person name="Gladieux P."/>
            <person name="Hiltunen Thoren M."/>
            <person name="Johannesson H."/>
        </authorList>
    </citation>
    <scope>NUCLEOTIDE SEQUENCE [LARGE SCALE GENOMIC DNA]</scope>
    <source>
        <strain evidence="2">CBS 340.73</strain>
    </source>
</reference>
<dbReference type="AlphaFoldDB" id="A0AAN6NGJ9"/>